<dbReference type="GO" id="GO:0009289">
    <property type="term" value="C:pilus"/>
    <property type="evidence" value="ECO:0007669"/>
    <property type="project" value="InterPro"/>
</dbReference>
<protein>
    <submittedName>
        <fullName evidence="3">Fimbrial protein</fullName>
    </submittedName>
</protein>
<dbReference type="EMBL" id="ABEXCJ040000007">
    <property type="protein sequence ID" value="ELR5218882.1"/>
    <property type="molecule type" value="Genomic_DNA"/>
</dbReference>
<name>A0AAD2ZJF7_PRORE</name>
<dbReference type="GO" id="GO:0007155">
    <property type="term" value="P:cell adhesion"/>
    <property type="evidence" value="ECO:0007669"/>
    <property type="project" value="InterPro"/>
</dbReference>
<dbReference type="InterPro" id="IPR000259">
    <property type="entry name" value="Adhesion_dom_fimbrial"/>
</dbReference>
<dbReference type="InterPro" id="IPR036937">
    <property type="entry name" value="Adhesion_dom_fimbrial_sf"/>
</dbReference>
<feature type="domain" description="Fimbrial-type adhesion" evidence="2">
    <location>
        <begin position="29"/>
        <end position="176"/>
    </location>
</feature>
<dbReference type="Pfam" id="PF00419">
    <property type="entry name" value="Fimbrial"/>
    <property type="match status" value="1"/>
</dbReference>
<reference evidence="3" key="1">
    <citation type="submission" date="2023-10" db="EMBL/GenBank/DDBJ databases">
        <authorList>
            <consortium name="Clinical and Environmental Microbiology Branch: Whole genome sequencing antimicrobial resistance pathogens in the healthcare setting"/>
        </authorList>
    </citation>
    <scope>NUCLEOTIDE SEQUENCE</scope>
    <source>
        <strain evidence="3">2020QW-00022</strain>
    </source>
</reference>
<sequence>MNTINWLSKFILCFLCFSFIAKSDVLIDVSATLVDPACHLRSEDNSTPLKIHFGVINIPHNSDDISQSHTFPLYLTGCNWNKALGIMINPKNSNTMVYQGKNILSTDTDGLGININNITGGVAHPLEVNQIQQIFPEQIDATLQRIILQADLVSTLPASQLRAGKFSAIAMISVTYY</sequence>
<dbReference type="RefSeq" id="WP_272679968.1">
    <property type="nucleotide sequence ID" value="NZ_JAXACY010000007.1"/>
</dbReference>
<dbReference type="Gene3D" id="2.60.40.1090">
    <property type="entry name" value="Fimbrial-type adhesion domain"/>
    <property type="match status" value="1"/>
</dbReference>
<evidence type="ECO:0000256" key="1">
    <source>
        <dbReference type="SAM" id="SignalP"/>
    </source>
</evidence>
<feature type="chain" id="PRO_5042090160" evidence="1">
    <location>
        <begin position="24"/>
        <end position="177"/>
    </location>
</feature>
<proteinExistence type="predicted"/>
<dbReference type="AlphaFoldDB" id="A0AAD2ZJF7"/>
<organism evidence="3">
    <name type="scientific">Providencia rettgeri</name>
    <dbReference type="NCBI Taxonomy" id="587"/>
    <lineage>
        <taxon>Bacteria</taxon>
        <taxon>Pseudomonadati</taxon>
        <taxon>Pseudomonadota</taxon>
        <taxon>Gammaproteobacteria</taxon>
        <taxon>Enterobacterales</taxon>
        <taxon>Morganellaceae</taxon>
        <taxon>Providencia</taxon>
    </lineage>
</organism>
<gene>
    <name evidence="4" type="ORF">M0K77_003416</name>
    <name evidence="3" type="ORF">M0K77_RS17080</name>
</gene>
<feature type="signal peptide" evidence="1">
    <location>
        <begin position="1"/>
        <end position="23"/>
    </location>
</feature>
<evidence type="ECO:0000313" key="3">
    <source>
        <dbReference type="EMBL" id="ELR5218882.1"/>
    </source>
</evidence>
<dbReference type="InterPro" id="IPR008966">
    <property type="entry name" value="Adhesion_dom_sf"/>
</dbReference>
<keyword evidence="1" id="KW-0732">Signal</keyword>
<evidence type="ECO:0000313" key="4">
    <source>
        <dbReference type="EMBL" id="EMR4591069.1"/>
    </source>
</evidence>
<comment type="caution">
    <text evidence="3">The sequence shown here is derived from an EMBL/GenBank/DDBJ whole genome shotgun (WGS) entry which is preliminary data.</text>
</comment>
<dbReference type="EMBL" id="ABEXCJ050000007">
    <property type="protein sequence ID" value="EMR4591069.1"/>
    <property type="molecule type" value="Genomic_DNA"/>
</dbReference>
<dbReference type="SUPFAM" id="SSF49401">
    <property type="entry name" value="Bacterial adhesins"/>
    <property type="match status" value="1"/>
</dbReference>
<accession>A0AAD2ZJF7</accession>
<evidence type="ECO:0000259" key="2">
    <source>
        <dbReference type="Pfam" id="PF00419"/>
    </source>
</evidence>